<dbReference type="GO" id="GO:0005886">
    <property type="term" value="C:plasma membrane"/>
    <property type="evidence" value="ECO:0007669"/>
    <property type="project" value="UniProtKB-SubCell"/>
</dbReference>
<organism evidence="8 9">
    <name type="scientific">Vibrio caribbeanicus ATCC BAA-2122</name>
    <dbReference type="NCBI Taxonomy" id="796620"/>
    <lineage>
        <taxon>Bacteria</taxon>
        <taxon>Pseudomonadati</taxon>
        <taxon>Pseudomonadota</taxon>
        <taxon>Gammaproteobacteria</taxon>
        <taxon>Vibrionales</taxon>
        <taxon>Vibrionaceae</taxon>
        <taxon>Vibrio</taxon>
    </lineage>
</organism>
<dbReference type="PANTHER" id="PTHR30086">
    <property type="entry name" value="ARGININE EXPORTER PROTEIN ARGO"/>
    <property type="match status" value="1"/>
</dbReference>
<evidence type="ECO:0000256" key="2">
    <source>
        <dbReference type="ARBA" id="ARBA00007928"/>
    </source>
</evidence>
<feature type="transmembrane region" description="Helical" evidence="7">
    <location>
        <begin position="185"/>
        <end position="204"/>
    </location>
</feature>
<evidence type="ECO:0000313" key="8">
    <source>
        <dbReference type="EMBL" id="EFP96366.1"/>
    </source>
</evidence>
<keyword evidence="9" id="KW-1185">Reference proteome</keyword>
<evidence type="ECO:0000256" key="4">
    <source>
        <dbReference type="ARBA" id="ARBA00022692"/>
    </source>
</evidence>
<keyword evidence="5 7" id="KW-1133">Transmembrane helix</keyword>
<evidence type="ECO:0000256" key="1">
    <source>
        <dbReference type="ARBA" id="ARBA00004651"/>
    </source>
</evidence>
<sequence length="207" mass="22631">MDNTIWMTFFLSSLLLALSPGAGAINSMSITIKYGLQKSLIANVGLQIGNIINITFVGAGIGTLLTQSEVLFSTLKWIGAFYLIYLGIKKLREPPHNNSLQQKQPDISSKALIIQSIIVNVTNPKSIVFLVALLPQFISADKPYLEQILILAGTLILVDSFVMFGYSFLAGKIIGRLKNERYMRLLNRLFGSMFISAGAVIAVSSQS</sequence>
<name>E3BL22_9VIBR</name>
<feature type="transmembrane region" description="Helical" evidence="7">
    <location>
        <begin position="148"/>
        <end position="173"/>
    </location>
</feature>
<evidence type="ECO:0000256" key="3">
    <source>
        <dbReference type="ARBA" id="ARBA00022475"/>
    </source>
</evidence>
<comment type="caution">
    <text evidence="8">The sequence shown here is derived from an EMBL/GenBank/DDBJ whole genome shotgun (WGS) entry which is preliminary data.</text>
</comment>
<dbReference type="STRING" id="796620.VIBC2010_12394"/>
<feature type="transmembrane region" description="Helical" evidence="7">
    <location>
        <begin position="70"/>
        <end position="88"/>
    </location>
</feature>
<dbReference type="GO" id="GO:0042970">
    <property type="term" value="F:homoserine transmembrane transporter activity"/>
    <property type="evidence" value="ECO:0007669"/>
    <property type="project" value="TreeGrafter"/>
</dbReference>
<dbReference type="AlphaFoldDB" id="E3BL22"/>
<evidence type="ECO:0000313" key="9">
    <source>
        <dbReference type="Proteomes" id="UP000002943"/>
    </source>
</evidence>
<evidence type="ECO:0000256" key="5">
    <source>
        <dbReference type="ARBA" id="ARBA00022989"/>
    </source>
</evidence>
<dbReference type="Pfam" id="PF01810">
    <property type="entry name" value="LysE"/>
    <property type="match status" value="1"/>
</dbReference>
<dbReference type="OrthoDB" id="9804822at2"/>
<comment type="similarity">
    <text evidence="2">Belongs to the Rht family.</text>
</comment>
<dbReference type="EMBL" id="AEIU01000075">
    <property type="protein sequence ID" value="EFP96366.1"/>
    <property type="molecule type" value="Genomic_DNA"/>
</dbReference>
<protein>
    <submittedName>
        <fullName evidence="8">Putative homoserine/homoserine lactone efflux protein</fullName>
    </submittedName>
</protein>
<keyword evidence="3" id="KW-1003">Cell membrane</keyword>
<evidence type="ECO:0000256" key="6">
    <source>
        <dbReference type="ARBA" id="ARBA00023136"/>
    </source>
</evidence>
<evidence type="ECO:0000256" key="7">
    <source>
        <dbReference type="SAM" id="Phobius"/>
    </source>
</evidence>
<proteinExistence type="inferred from homology"/>
<dbReference type="RefSeq" id="WP_009601753.1">
    <property type="nucleotide sequence ID" value="NZ_AEIU01000075.1"/>
</dbReference>
<keyword evidence="4 7" id="KW-0812">Transmembrane</keyword>
<keyword evidence="6 7" id="KW-0472">Membrane</keyword>
<dbReference type="eggNOG" id="COG1280">
    <property type="taxonomic scope" value="Bacteria"/>
</dbReference>
<gene>
    <name evidence="8" type="ORF">VIBC2010_12394</name>
</gene>
<dbReference type="Proteomes" id="UP000002943">
    <property type="component" value="Unassembled WGS sequence"/>
</dbReference>
<reference evidence="8 9" key="1">
    <citation type="journal article" date="2012" name="Int. J. Syst. Evol. Microbiol.">
        <title>Vibrio caribbeanicus sp. nov., isolated from the marine sponge Scleritoderma cyanea.</title>
        <authorList>
            <person name="Hoffmann M."/>
            <person name="Monday S.R."/>
            <person name="Allard M.W."/>
            <person name="Strain E.A."/>
            <person name="Whittaker P."/>
            <person name="Naum M."/>
            <person name="McCarthy P.J."/>
            <person name="Lopez J.V."/>
            <person name="Fischer M."/>
            <person name="Brown E.W."/>
        </authorList>
    </citation>
    <scope>NUCLEOTIDE SEQUENCE [LARGE SCALE GENOMIC DNA]</scope>
    <source>
        <strain evidence="8 9">ATCC BAA-2122</strain>
    </source>
</reference>
<feature type="transmembrane region" description="Helical" evidence="7">
    <location>
        <begin position="40"/>
        <end position="65"/>
    </location>
</feature>
<dbReference type="PANTHER" id="PTHR30086:SF14">
    <property type="entry name" value="HOMOSERINE_HOMOSERINE LACTONE EFFLUX PROTEIN"/>
    <property type="match status" value="1"/>
</dbReference>
<accession>E3BL22</accession>
<dbReference type="InterPro" id="IPR001123">
    <property type="entry name" value="LeuE-type"/>
</dbReference>
<comment type="subcellular location">
    <subcellularLocation>
        <location evidence="1">Cell membrane</location>
        <topology evidence="1">Multi-pass membrane protein</topology>
    </subcellularLocation>
</comment>
<dbReference type="PIRSF" id="PIRSF006324">
    <property type="entry name" value="LeuE"/>
    <property type="match status" value="1"/>
</dbReference>
<dbReference type="NCBIfam" id="NF007812">
    <property type="entry name" value="PRK10520.1"/>
    <property type="match status" value="1"/>
</dbReference>